<proteinExistence type="predicted"/>
<accession>A0A7W4UDN2</accession>
<feature type="region of interest" description="Disordered" evidence="1">
    <location>
        <begin position="61"/>
        <end position="94"/>
    </location>
</feature>
<protein>
    <submittedName>
        <fullName evidence="2">Uncharacterized protein</fullName>
    </submittedName>
</protein>
<evidence type="ECO:0000256" key="1">
    <source>
        <dbReference type="SAM" id="MobiDB-lite"/>
    </source>
</evidence>
<organism evidence="2 3">
    <name type="scientific">Cellulomonas cellasea</name>
    <dbReference type="NCBI Taxonomy" id="43670"/>
    <lineage>
        <taxon>Bacteria</taxon>
        <taxon>Bacillati</taxon>
        <taxon>Actinomycetota</taxon>
        <taxon>Actinomycetes</taxon>
        <taxon>Micrococcales</taxon>
        <taxon>Cellulomonadaceae</taxon>
        <taxon>Cellulomonas</taxon>
    </lineage>
</organism>
<dbReference type="EMBL" id="JACHVX010000002">
    <property type="protein sequence ID" value="MBB2922273.1"/>
    <property type="molecule type" value="Genomic_DNA"/>
</dbReference>
<comment type="caution">
    <text evidence="2">The sequence shown here is derived from an EMBL/GenBank/DDBJ whole genome shotgun (WGS) entry which is preliminary data.</text>
</comment>
<reference evidence="2 3" key="1">
    <citation type="submission" date="2020-08" db="EMBL/GenBank/DDBJ databases">
        <title>The Agave Microbiome: Exploring the role of microbial communities in plant adaptations to desert environments.</title>
        <authorList>
            <person name="Partida-Martinez L.P."/>
        </authorList>
    </citation>
    <scope>NUCLEOTIDE SEQUENCE [LARGE SCALE GENOMIC DNA]</scope>
    <source>
        <strain evidence="2 3">RAS26</strain>
    </source>
</reference>
<name>A0A7W4UDN2_9CELL</name>
<sequence length="94" mass="10218">MRFTFEVELDDATPDPTVLDELGRALRYWAGNLKHYPLTDGQHDTIRDSSYTEVGEWRLTRGPSSTADAAPSHAAEVAPSHAAEDHPGEASAPS</sequence>
<evidence type="ECO:0000313" key="2">
    <source>
        <dbReference type="EMBL" id="MBB2922273.1"/>
    </source>
</evidence>
<gene>
    <name evidence="2" type="ORF">FHR80_001185</name>
</gene>
<evidence type="ECO:0000313" key="3">
    <source>
        <dbReference type="Proteomes" id="UP000518206"/>
    </source>
</evidence>
<dbReference type="RefSeq" id="WP_221196179.1">
    <property type="nucleotide sequence ID" value="NZ_JACHVX010000002.1"/>
</dbReference>
<dbReference type="AlphaFoldDB" id="A0A7W4UDN2"/>
<dbReference type="Proteomes" id="UP000518206">
    <property type="component" value="Unassembled WGS sequence"/>
</dbReference>
<reference evidence="2 3" key="2">
    <citation type="submission" date="2020-08" db="EMBL/GenBank/DDBJ databases">
        <authorList>
            <person name="Partida-Martinez L."/>
            <person name="Huntemann M."/>
            <person name="Clum A."/>
            <person name="Wang J."/>
            <person name="Palaniappan K."/>
            <person name="Ritter S."/>
            <person name="Chen I.-M."/>
            <person name="Stamatis D."/>
            <person name="Reddy T."/>
            <person name="O'Malley R."/>
            <person name="Daum C."/>
            <person name="Shapiro N."/>
            <person name="Ivanova N."/>
            <person name="Kyrpides N."/>
            <person name="Woyke T."/>
        </authorList>
    </citation>
    <scope>NUCLEOTIDE SEQUENCE [LARGE SCALE GENOMIC DNA]</scope>
    <source>
        <strain evidence="2 3">RAS26</strain>
    </source>
</reference>